<reference evidence="5 6" key="1">
    <citation type="submission" date="2023-07" db="EMBL/GenBank/DDBJ databases">
        <title>Sequencing the genomes of 1000 actinobacteria strains.</title>
        <authorList>
            <person name="Klenk H.-P."/>
        </authorList>
    </citation>
    <scope>NUCLEOTIDE SEQUENCE [LARGE SCALE GENOMIC DNA]</scope>
    <source>
        <strain evidence="5 6">DSM 46740</strain>
    </source>
</reference>
<dbReference type="Proteomes" id="UP001225356">
    <property type="component" value="Unassembled WGS sequence"/>
</dbReference>
<dbReference type="PANTHER" id="PTHR34384:SF5">
    <property type="entry name" value="L-2,3-DIAMINOPROPANOATE--CITRATE LIGASE"/>
    <property type="match status" value="1"/>
</dbReference>
<sequence length="558" mass="59982">MTSLALDSPAAVAEEASLAALLRCCVREVSGPRGQVWHAEPYVLLRVADTLLRVRTHGGLALRFEGPAEWLEHGVWQPLSADLLVRLVERELGGAVPAAPGYGEPWYGGSGRARTGSGGGELTGARFGEAGLDEGNDEFAAQVAASRDVMATLLAVRRDTRPPADPWLASEQELVFGHPFHPSPKARGGADWLRYAPEAHAGFPLRLLGVREDVLAQAGDTGPLDALGRAPRGYSLLPAHPWQLSLLAAELAEPLADGRLVDLGDGDRMAIPTSSVRTVYEPRIDRCLKFSLDVRITNCVRKNSWYELAGAVELTRRLGPVFEDLATRFPGTRWLPEPGYRSADLGTRLLEGLSVIIRASPWSVCRPGVTPLLSGALAVAAEPPAEPVRWWRAYVEHVALPVLDAYLRHGVVLEPHLQNVLIGVDASGLPVGAVFRDMEGTKLVAGRHDLSGLPDRVAEALTYDPAAGWNRVVYCLMVNHLAEIAASLAGPEPTRELWAVAGEVLAGYAESRQWPRPLSDLLAGVPLPAKANLSVRWARSADRSAGYVLVANPLAVLS</sequence>
<dbReference type="Pfam" id="PF04183">
    <property type="entry name" value="IucA_IucC"/>
    <property type="match status" value="1"/>
</dbReference>
<comment type="pathway">
    <text evidence="1">Siderophore biosynthesis.</text>
</comment>
<comment type="caution">
    <text evidence="5">The sequence shown here is derived from an EMBL/GenBank/DDBJ whole genome shotgun (WGS) entry which is preliminary data.</text>
</comment>
<feature type="domain" description="Aerobactin siderophore biosynthesis IucA/IucC N-terminal" evidence="3">
    <location>
        <begin position="168"/>
        <end position="377"/>
    </location>
</feature>
<evidence type="ECO:0000256" key="2">
    <source>
        <dbReference type="ARBA" id="ARBA00007832"/>
    </source>
</evidence>
<evidence type="ECO:0000313" key="5">
    <source>
        <dbReference type="EMBL" id="MDP9849134.1"/>
    </source>
</evidence>
<evidence type="ECO:0000259" key="3">
    <source>
        <dbReference type="Pfam" id="PF04183"/>
    </source>
</evidence>
<dbReference type="RefSeq" id="WP_307566820.1">
    <property type="nucleotide sequence ID" value="NZ_JAUSQU010000001.1"/>
</dbReference>
<accession>A0ABT9QQV3</accession>
<name>A0ABT9QQV3_9ACTN</name>
<dbReference type="Gene3D" id="1.10.510.40">
    <property type="match status" value="1"/>
</dbReference>
<gene>
    <name evidence="5" type="ORF">J2853_008345</name>
</gene>
<evidence type="ECO:0000313" key="6">
    <source>
        <dbReference type="Proteomes" id="UP001225356"/>
    </source>
</evidence>
<protein>
    <submittedName>
        <fullName evidence="5">Siderophore synthetase component</fullName>
    </submittedName>
</protein>
<evidence type="ECO:0000259" key="4">
    <source>
        <dbReference type="Pfam" id="PF06276"/>
    </source>
</evidence>
<keyword evidence="6" id="KW-1185">Reference proteome</keyword>
<dbReference type="PANTHER" id="PTHR34384">
    <property type="entry name" value="L-2,3-DIAMINOPROPANOATE--CITRATE LIGASE"/>
    <property type="match status" value="1"/>
</dbReference>
<dbReference type="InterPro" id="IPR022770">
    <property type="entry name" value="IucA/IucC-like_C"/>
</dbReference>
<dbReference type="InterPro" id="IPR007310">
    <property type="entry name" value="Aerobactin_biosyn_IucA/IucC_N"/>
</dbReference>
<dbReference type="Pfam" id="PF06276">
    <property type="entry name" value="FhuF"/>
    <property type="match status" value="1"/>
</dbReference>
<feature type="domain" description="Aerobactin siderophore biosynthesis IucA/IucC-like C-terminal" evidence="4">
    <location>
        <begin position="389"/>
        <end position="543"/>
    </location>
</feature>
<dbReference type="EMBL" id="JAUSQU010000001">
    <property type="protein sequence ID" value="MDP9849134.1"/>
    <property type="molecule type" value="Genomic_DNA"/>
</dbReference>
<evidence type="ECO:0000256" key="1">
    <source>
        <dbReference type="ARBA" id="ARBA00004924"/>
    </source>
</evidence>
<dbReference type="InterPro" id="IPR037455">
    <property type="entry name" value="LucA/IucC-like"/>
</dbReference>
<comment type="similarity">
    <text evidence="2">Belongs to the IucA/IucC family.</text>
</comment>
<proteinExistence type="inferred from homology"/>
<organism evidence="5 6">
    <name type="scientific">Streptosporangium lutulentum</name>
    <dbReference type="NCBI Taxonomy" id="1461250"/>
    <lineage>
        <taxon>Bacteria</taxon>
        <taxon>Bacillati</taxon>
        <taxon>Actinomycetota</taxon>
        <taxon>Actinomycetes</taxon>
        <taxon>Streptosporangiales</taxon>
        <taxon>Streptosporangiaceae</taxon>
        <taxon>Streptosporangium</taxon>
    </lineage>
</organism>